<gene>
    <name evidence="2" type="ORF">LCGC14_0993230</name>
</gene>
<name>A0A0F9N9S1_9ZZZZ</name>
<evidence type="ECO:0000313" key="2">
    <source>
        <dbReference type="EMBL" id="KKN14724.1"/>
    </source>
</evidence>
<dbReference type="SUPFAM" id="SSF51206">
    <property type="entry name" value="cAMP-binding domain-like"/>
    <property type="match status" value="1"/>
</dbReference>
<dbReference type="InterPro" id="IPR014710">
    <property type="entry name" value="RmlC-like_jellyroll"/>
</dbReference>
<dbReference type="AlphaFoldDB" id="A0A0F9N9S1"/>
<organism evidence="2">
    <name type="scientific">marine sediment metagenome</name>
    <dbReference type="NCBI Taxonomy" id="412755"/>
    <lineage>
        <taxon>unclassified sequences</taxon>
        <taxon>metagenomes</taxon>
        <taxon>ecological metagenomes</taxon>
    </lineage>
</organism>
<reference evidence="2" key="1">
    <citation type="journal article" date="2015" name="Nature">
        <title>Complex archaea that bridge the gap between prokaryotes and eukaryotes.</title>
        <authorList>
            <person name="Spang A."/>
            <person name="Saw J.H."/>
            <person name="Jorgensen S.L."/>
            <person name="Zaremba-Niedzwiedzka K."/>
            <person name="Martijn J."/>
            <person name="Lind A.E."/>
            <person name="van Eijk R."/>
            <person name="Schleper C."/>
            <person name="Guy L."/>
            <person name="Ettema T.J."/>
        </authorList>
    </citation>
    <scope>NUCLEOTIDE SEQUENCE</scope>
</reference>
<dbReference type="PROSITE" id="PS50042">
    <property type="entry name" value="CNMP_BINDING_3"/>
    <property type="match status" value="1"/>
</dbReference>
<protein>
    <recommendedName>
        <fullName evidence="1">Cyclic nucleotide-binding domain-containing protein</fullName>
    </recommendedName>
</protein>
<dbReference type="Gene3D" id="2.60.120.10">
    <property type="entry name" value="Jelly Rolls"/>
    <property type="match status" value="1"/>
</dbReference>
<dbReference type="EMBL" id="LAZR01003789">
    <property type="protein sequence ID" value="KKN14724.1"/>
    <property type="molecule type" value="Genomic_DNA"/>
</dbReference>
<comment type="caution">
    <text evidence="2">The sequence shown here is derived from an EMBL/GenBank/DDBJ whole genome shotgun (WGS) entry which is preliminary data.</text>
</comment>
<dbReference type="SMART" id="SM00100">
    <property type="entry name" value="cNMP"/>
    <property type="match status" value="1"/>
</dbReference>
<dbReference type="InterPro" id="IPR000595">
    <property type="entry name" value="cNMP-bd_dom"/>
</dbReference>
<dbReference type="InterPro" id="IPR018490">
    <property type="entry name" value="cNMP-bd_dom_sf"/>
</dbReference>
<proteinExistence type="predicted"/>
<feature type="domain" description="Cyclic nucleotide-binding" evidence="1">
    <location>
        <begin position="5"/>
        <end position="114"/>
    </location>
</feature>
<evidence type="ECO:0000259" key="1">
    <source>
        <dbReference type="PROSITE" id="PS50042"/>
    </source>
</evidence>
<accession>A0A0F9N9S1</accession>
<sequence length="192" mass="22399">MVPTLFQSIYRHPLFTMGEMEQIVSLHTKTTVKKGGFLLEKGDTANAYYLVESGLVRFFVHDYEGNEITTQFICENEIVNEVSSLFQRLPSEQNIQAVTDVTVWKIDFNNFQYLYHHYESVREWGREWMSAQLFLSQLRHVEMITQTASSRYLKLMEQKPQIIQQAPLKQIASFLGIADTSLSRIRREILAP</sequence>
<dbReference type="CDD" id="cd00038">
    <property type="entry name" value="CAP_ED"/>
    <property type="match status" value="1"/>
</dbReference>
<dbReference type="Pfam" id="PF00027">
    <property type="entry name" value="cNMP_binding"/>
    <property type="match status" value="1"/>
</dbReference>